<sequence>MREDYDFSKGKRGAVIATPGKKRITIYLDADVIDSFQKQAEQKGVGYQTLINAALREASSKEPVTLDALRRVIREELHAA</sequence>
<protein>
    <recommendedName>
        <fullName evidence="3">CopG family transcriptional regulator</fullName>
    </recommendedName>
</protein>
<organism evidence="1 2">
    <name type="scientific">Thiomonas delicata</name>
    <name type="common">Thiomonas cuprina</name>
    <dbReference type="NCBI Taxonomy" id="364030"/>
    <lineage>
        <taxon>Bacteria</taxon>
        <taxon>Pseudomonadati</taxon>
        <taxon>Pseudomonadota</taxon>
        <taxon>Betaproteobacteria</taxon>
        <taxon>Burkholderiales</taxon>
        <taxon>Thiomonas</taxon>
    </lineage>
</organism>
<evidence type="ECO:0000313" key="1">
    <source>
        <dbReference type="EMBL" id="SBP87025.1"/>
    </source>
</evidence>
<dbReference type="AlphaFoldDB" id="A0A238D1A9"/>
<dbReference type="InterPro" id="IPR025528">
    <property type="entry name" value="BrnA_antitoxin"/>
</dbReference>
<proteinExistence type="predicted"/>
<keyword evidence="2" id="KW-1185">Reference proteome</keyword>
<dbReference type="Pfam" id="PF14384">
    <property type="entry name" value="BrnA_antitoxin"/>
    <property type="match status" value="1"/>
</dbReference>
<dbReference type="Proteomes" id="UP000214566">
    <property type="component" value="Unassembled WGS sequence"/>
</dbReference>
<evidence type="ECO:0000313" key="2">
    <source>
        <dbReference type="Proteomes" id="UP000214566"/>
    </source>
</evidence>
<dbReference type="RefSeq" id="WP_094159423.1">
    <property type="nucleotide sequence ID" value="NZ_LT592170.1"/>
</dbReference>
<name>A0A238D1A9_THIDL</name>
<reference evidence="1 2" key="1">
    <citation type="submission" date="2016-06" db="EMBL/GenBank/DDBJ databases">
        <authorList>
            <person name="Kjaerup R.B."/>
            <person name="Dalgaard T.S."/>
            <person name="Juul-Madsen H.R."/>
        </authorList>
    </citation>
    <scope>NUCLEOTIDE SEQUENCE [LARGE SCALE GENOMIC DNA]</scope>
    <source>
        <strain evidence="1 2">DSM 16361</strain>
    </source>
</reference>
<gene>
    <name evidence="1" type="ORF">THIARS_50273</name>
</gene>
<dbReference type="EMBL" id="FLMQ01000045">
    <property type="protein sequence ID" value="SBP87025.1"/>
    <property type="molecule type" value="Genomic_DNA"/>
</dbReference>
<dbReference type="OrthoDB" id="5297245at2"/>
<evidence type="ECO:0008006" key="3">
    <source>
        <dbReference type="Google" id="ProtNLM"/>
    </source>
</evidence>
<accession>A0A238D1A9</accession>